<dbReference type="Proteomes" id="UP000289372">
    <property type="component" value="Unassembled WGS sequence"/>
</dbReference>
<dbReference type="EMBL" id="JAAGYU010000019">
    <property type="protein sequence ID" value="NEL75867.1"/>
    <property type="molecule type" value="Genomic_DNA"/>
</dbReference>
<dbReference type="GeneID" id="97512465"/>
<dbReference type="EMBL" id="PUUL01000161">
    <property type="protein sequence ID" value="RXD48786.1"/>
    <property type="molecule type" value="Genomic_DNA"/>
</dbReference>
<reference evidence="1 4" key="2">
    <citation type="submission" date="2019-11" db="EMBL/GenBank/DDBJ databases">
        <title>Genome-resolved metagenomics to study the prevalence of co-infection and intraspecific heterogeneity among plant pathogen metapopulations.</title>
        <authorList>
            <person name="Newberry E."/>
            <person name="Bhandari R."/>
            <person name="Kemble J."/>
            <person name="Sikora E."/>
            <person name="Potnis N."/>
        </authorList>
    </citation>
    <scope>NUCLEOTIDE SEQUENCE [LARGE SCALE GENOMIC DNA]</scope>
    <source>
        <strain evidence="1">Xp_Tom_Tuscaloosa_18b</strain>
    </source>
</reference>
<dbReference type="Gene3D" id="2.40.10.10">
    <property type="entry name" value="Trypsin-like serine proteases"/>
    <property type="match status" value="2"/>
</dbReference>
<dbReference type="InterPro" id="IPR018114">
    <property type="entry name" value="TRYPSIN_HIS"/>
</dbReference>
<dbReference type="KEGG" id="xpe:BJD13_17320"/>
<dbReference type="Proteomes" id="UP000471082">
    <property type="component" value="Unassembled WGS sequence"/>
</dbReference>
<dbReference type="RefSeq" id="WP_008574601.1">
    <property type="nucleotide sequence ID" value="NZ_CP018475.1"/>
</dbReference>
<evidence type="ECO:0000313" key="2">
    <source>
        <dbReference type="EMBL" id="RXD48786.1"/>
    </source>
</evidence>
<evidence type="ECO:0000313" key="3">
    <source>
        <dbReference type="Proteomes" id="UP000289372"/>
    </source>
</evidence>
<evidence type="ECO:0000313" key="1">
    <source>
        <dbReference type="EMBL" id="NEL75867.1"/>
    </source>
</evidence>
<proteinExistence type="predicted"/>
<evidence type="ECO:0008006" key="5">
    <source>
        <dbReference type="Google" id="ProtNLM"/>
    </source>
</evidence>
<dbReference type="PROSITE" id="PS00134">
    <property type="entry name" value="TRYPSIN_HIS"/>
    <property type="match status" value="1"/>
</dbReference>
<dbReference type="AlphaFoldDB" id="A0A1L5R7J8"/>
<dbReference type="SUPFAM" id="SSF50494">
    <property type="entry name" value="Trypsin-like serine proteases"/>
    <property type="match status" value="1"/>
</dbReference>
<sequence>MINIYFARPDTSQKKMGRARRGSLIAVGVLALLASASALAIDQARLRQPVVGGTVLTMSLGNRCTAGLVLKQTGVLANLTPYRRAVRFVLTAGHCGDYNSTVSVDGADLGYVSWKSSVSDLELIRVEPVLHNYRHCEAPSTGIHCTIVSTYEPRAVGKVLLSRAILYRSRAGGLDTIAVNGHTPAPPTDRFCTSGMSTDVLCDWTDARIPANFPDPGLQGLHAATPDFGGLTGPGDSGGPVVSSSGVMHGIIKGQYDNLNMMFYTSTAQFFREQPDYTIAPPN</sequence>
<protein>
    <recommendedName>
        <fullName evidence="5">Peptidase S1 domain-containing protein</fullName>
    </recommendedName>
</protein>
<name>A0A1L5R7J8_XANPE</name>
<dbReference type="InterPro" id="IPR009003">
    <property type="entry name" value="Peptidase_S1_PA"/>
</dbReference>
<dbReference type="InterPro" id="IPR043504">
    <property type="entry name" value="Peptidase_S1_PA_chymotrypsin"/>
</dbReference>
<dbReference type="GO" id="GO:0006508">
    <property type="term" value="P:proteolysis"/>
    <property type="evidence" value="ECO:0007669"/>
    <property type="project" value="InterPro"/>
</dbReference>
<accession>A0A1L5R7J8</accession>
<dbReference type="GO" id="GO:0004252">
    <property type="term" value="F:serine-type endopeptidase activity"/>
    <property type="evidence" value="ECO:0007669"/>
    <property type="project" value="InterPro"/>
</dbReference>
<organism evidence="1 4">
    <name type="scientific">Xanthomonas perforans</name>
    <dbReference type="NCBI Taxonomy" id="442694"/>
    <lineage>
        <taxon>Bacteria</taxon>
        <taxon>Pseudomonadati</taxon>
        <taxon>Pseudomonadota</taxon>
        <taxon>Gammaproteobacteria</taxon>
        <taxon>Lysobacterales</taxon>
        <taxon>Lysobacteraceae</taxon>
        <taxon>Xanthomonas</taxon>
    </lineage>
</organism>
<gene>
    <name evidence="2" type="ORF">DB769_21975</name>
    <name evidence="1" type="ORF">G3W61_06310</name>
</gene>
<comment type="caution">
    <text evidence="1">The sequence shown here is derived from an EMBL/GenBank/DDBJ whole genome shotgun (WGS) entry which is preliminary data.</text>
</comment>
<evidence type="ECO:0000313" key="4">
    <source>
        <dbReference type="Proteomes" id="UP000471082"/>
    </source>
</evidence>
<reference evidence="2 3" key="1">
    <citation type="submission" date="2018-02" db="EMBL/GenBank/DDBJ databases">
        <title>Characterization of Xanthomonas diversity in transplant houses and field plants.</title>
        <authorList>
            <person name="Abrahamian P."/>
            <person name="Timilsina S."/>
            <person name="Minsavage G.V."/>
            <person name="Goss E.M."/>
            <person name="Jones J.B."/>
            <person name="Vallad G.E."/>
        </authorList>
    </citation>
    <scope>NUCLEOTIDE SEQUENCE [LARGE SCALE GENOMIC DNA]</scope>
    <source>
        <strain evidence="2 3">GEV2132</strain>
    </source>
</reference>